<name>A0A812N0Y0_9DINO</name>
<organism evidence="2 3">
    <name type="scientific">Symbiodinium necroappetens</name>
    <dbReference type="NCBI Taxonomy" id="1628268"/>
    <lineage>
        <taxon>Eukaryota</taxon>
        <taxon>Sar</taxon>
        <taxon>Alveolata</taxon>
        <taxon>Dinophyceae</taxon>
        <taxon>Suessiales</taxon>
        <taxon>Symbiodiniaceae</taxon>
        <taxon>Symbiodinium</taxon>
    </lineage>
</organism>
<evidence type="ECO:0000313" key="3">
    <source>
        <dbReference type="Proteomes" id="UP000601435"/>
    </source>
</evidence>
<dbReference type="Proteomes" id="UP000601435">
    <property type="component" value="Unassembled WGS sequence"/>
</dbReference>
<evidence type="ECO:0000313" key="2">
    <source>
        <dbReference type="EMBL" id="CAE7283168.1"/>
    </source>
</evidence>
<evidence type="ECO:0000256" key="1">
    <source>
        <dbReference type="SAM" id="MobiDB-lite"/>
    </source>
</evidence>
<sequence>AAEEVAVQLAGNHQLSMRITTSGPNECFLVSQDGQMLWLFAVAQVGREVHGVGINRDRDVGFMLEYPEGLPTEERLAREREVLEAEERSRMPVERPVVAGWDAARRFWEEVQRPRWEARVGVNTTNGRVCFWDTRMWKLFQREMQMRTISFDQGAMGGSSKNSTTLGTNINALMSLKIDGVRVDEGDSLPERGDKDYVWTPGLVRAITVALNFWSREAKCPPRLFAMSPTQWRAHVNGSHAEYRKDCATCVMSRGVGRQHRRVHHPEAYVLTSDVAGPLSPGLDATSKGSMGKNLKYMLVAKYMVPREFITDYSGAAPENDGVVPREKEEVEPTGCDDKLDELFGLDQEEGEIAKELTVPVEIEATPEGISSDDHPDQLDEDLQEYYPSEEETEEVVQEEEDDDHKPDPAMWHGDCEPPSLTYLTFAASDEEESDAAQWEMYLDLEPGMVKVTDAHQGEVHEPMVSKAELSFTRGIEEILSGLTGPLDVTYNVSPDEVMRDLEKWRPAILY</sequence>
<feature type="region of interest" description="Disordered" evidence="1">
    <location>
        <begin position="388"/>
        <end position="407"/>
    </location>
</feature>
<accession>A0A812N0Y0</accession>
<comment type="caution">
    <text evidence="2">The sequence shown here is derived from an EMBL/GenBank/DDBJ whole genome shotgun (WGS) entry which is preliminary data.</text>
</comment>
<feature type="non-terminal residue" evidence="2">
    <location>
        <position position="511"/>
    </location>
</feature>
<protein>
    <submittedName>
        <fullName evidence="2">Uncharacterized protein</fullName>
    </submittedName>
</protein>
<keyword evidence="3" id="KW-1185">Reference proteome</keyword>
<reference evidence="2" key="1">
    <citation type="submission" date="2021-02" db="EMBL/GenBank/DDBJ databases">
        <authorList>
            <person name="Dougan E. K."/>
            <person name="Rhodes N."/>
            <person name="Thang M."/>
            <person name="Chan C."/>
        </authorList>
    </citation>
    <scope>NUCLEOTIDE SEQUENCE</scope>
</reference>
<gene>
    <name evidence="2" type="ORF">SNEC2469_LOCUS6909</name>
</gene>
<dbReference type="EMBL" id="CAJNJA010011908">
    <property type="protein sequence ID" value="CAE7283168.1"/>
    <property type="molecule type" value="Genomic_DNA"/>
</dbReference>
<feature type="compositionally biased region" description="Acidic residues" evidence="1">
    <location>
        <begin position="388"/>
        <end position="403"/>
    </location>
</feature>
<proteinExistence type="predicted"/>
<dbReference type="OrthoDB" id="444072at2759"/>
<dbReference type="AlphaFoldDB" id="A0A812N0Y0"/>